<dbReference type="GO" id="GO:0009062">
    <property type="term" value="P:fatty acid catabolic process"/>
    <property type="evidence" value="ECO:0007669"/>
    <property type="project" value="TreeGrafter"/>
</dbReference>
<dbReference type="GO" id="GO:0005782">
    <property type="term" value="C:peroxisomal matrix"/>
    <property type="evidence" value="ECO:0007669"/>
    <property type="project" value="TreeGrafter"/>
</dbReference>
<evidence type="ECO:0000256" key="2">
    <source>
        <dbReference type="ARBA" id="ARBA00022801"/>
    </source>
</evidence>
<accession>A0A0N4Y3Y1</accession>
<evidence type="ECO:0000313" key="5">
    <source>
        <dbReference type="Proteomes" id="UP000271162"/>
    </source>
</evidence>
<dbReference type="CDD" id="cd03445">
    <property type="entry name" value="Thioesterase_II_repeat2"/>
    <property type="match status" value="1"/>
</dbReference>
<name>A0A0N4Y3Y1_NIPBR</name>
<keyword evidence="5" id="KW-1185">Reference proteome</keyword>
<dbReference type="AlphaFoldDB" id="A0A0N4Y3Y1"/>
<protein>
    <submittedName>
        <fullName evidence="6">Acyl-coenzyme A thioesterase 8 (inferred by orthology to a human protein)</fullName>
    </submittedName>
</protein>
<evidence type="ECO:0000313" key="6">
    <source>
        <dbReference type="WBParaSite" id="NBR_0001055601-mRNA-1"/>
    </source>
</evidence>
<dbReference type="Pfam" id="PF13622">
    <property type="entry name" value="4HBT_3"/>
    <property type="match status" value="1"/>
</dbReference>
<dbReference type="Proteomes" id="UP000271162">
    <property type="component" value="Unassembled WGS sequence"/>
</dbReference>
<dbReference type="OMA" id="HACVLTY"/>
<proteinExistence type="inferred from homology"/>
<dbReference type="PANTHER" id="PTHR11066:SF34">
    <property type="entry name" value="ACYL-COENZYME A THIOESTERASE 8"/>
    <property type="match status" value="1"/>
</dbReference>
<feature type="domain" description="Acyl-CoA thioesterase-like N-terminal HotDog" evidence="3">
    <location>
        <begin position="37"/>
        <end position="112"/>
    </location>
</feature>
<dbReference type="InterPro" id="IPR029069">
    <property type="entry name" value="HotDog_dom_sf"/>
</dbReference>
<keyword evidence="2" id="KW-0378">Hydrolase</keyword>
<dbReference type="EMBL" id="UYSL01020340">
    <property type="protein sequence ID" value="VDL74146.1"/>
    <property type="molecule type" value="Genomic_DNA"/>
</dbReference>
<comment type="similarity">
    <text evidence="1">Belongs to the C/M/P thioester hydrolase family.</text>
</comment>
<gene>
    <name evidence="4" type="ORF">NBR_LOCUS10557</name>
</gene>
<sequence length="244" mass="28061">MSSFEEQARRFFFFDQIEHDVFRTSNLITFRRGKSKAAYGGLIFAQALAAAENTVDEKLKPHAVHSFFILNVDIMQPVQYHVRRIREGRSFCTRSVEAIQEDKIVFIMQVSFNLVSITVERDAAVHQDVMPKVRSWKELKNVDDLVPSLKTEIAAGKLEVKPVIEKRLNYYDGHANQNPGDLFEIRPVCVSQYIGLDDKDTSRTFFSWFKARGKLGDCEKLHRYLVAYNTDATMGGSAYRPHFV</sequence>
<dbReference type="GO" id="GO:0047617">
    <property type="term" value="F:fatty acyl-CoA hydrolase activity"/>
    <property type="evidence" value="ECO:0007669"/>
    <property type="project" value="InterPro"/>
</dbReference>
<organism evidence="6">
    <name type="scientific">Nippostrongylus brasiliensis</name>
    <name type="common">Rat hookworm</name>
    <dbReference type="NCBI Taxonomy" id="27835"/>
    <lineage>
        <taxon>Eukaryota</taxon>
        <taxon>Metazoa</taxon>
        <taxon>Ecdysozoa</taxon>
        <taxon>Nematoda</taxon>
        <taxon>Chromadorea</taxon>
        <taxon>Rhabditida</taxon>
        <taxon>Rhabditina</taxon>
        <taxon>Rhabditomorpha</taxon>
        <taxon>Strongyloidea</taxon>
        <taxon>Heligmosomidae</taxon>
        <taxon>Nippostrongylus</taxon>
    </lineage>
</organism>
<dbReference type="InterPro" id="IPR049449">
    <property type="entry name" value="TesB_ACOT8-like_N"/>
</dbReference>
<dbReference type="Gene3D" id="2.40.160.210">
    <property type="entry name" value="Acyl-CoA thioesterase, double hotdog domain"/>
    <property type="match status" value="1"/>
</dbReference>
<evidence type="ECO:0000313" key="4">
    <source>
        <dbReference type="EMBL" id="VDL74146.1"/>
    </source>
</evidence>
<dbReference type="SUPFAM" id="SSF54637">
    <property type="entry name" value="Thioesterase/thiol ester dehydrase-isomerase"/>
    <property type="match status" value="2"/>
</dbReference>
<dbReference type="STRING" id="27835.A0A0N4Y3Y1"/>
<dbReference type="GO" id="GO:0006637">
    <property type="term" value="P:acyl-CoA metabolic process"/>
    <property type="evidence" value="ECO:0007669"/>
    <property type="project" value="InterPro"/>
</dbReference>
<reference evidence="6" key="1">
    <citation type="submission" date="2017-02" db="UniProtKB">
        <authorList>
            <consortium name="WormBaseParasite"/>
        </authorList>
    </citation>
    <scope>IDENTIFICATION</scope>
</reference>
<reference evidence="4 5" key="2">
    <citation type="submission" date="2018-11" db="EMBL/GenBank/DDBJ databases">
        <authorList>
            <consortium name="Pathogen Informatics"/>
        </authorList>
    </citation>
    <scope>NUCLEOTIDE SEQUENCE [LARGE SCALE GENOMIC DNA]</scope>
</reference>
<dbReference type="InterPro" id="IPR042171">
    <property type="entry name" value="Acyl-CoA_hotdog"/>
</dbReference>
<dbReference type="InterPro" id="IPR003703">
    <property type="entry name" value="Acyl_CoA_thio"/>
</dbReference>
<evidence type="ECO:0000259" key="3">
    <source>
        <dbReference type="Pfam" id="PF13622"/>
    </source>
</evidence>
<dbReference type="PANTHER" id="PTHR11066">
    <property type="entry name" value="ACYL-COA THIOESTERASE"/>
    <property type="match status" value="1"/>
</dbReference>
<evidence type="ECO:0000256" key="1">
    <source>
        <dbReference type="ARBA" id="ARBA00006538"/>
    </source>
</evidence>
<dbReference type="WBParaSite" id="NBR_0001055601-mRNA-1">
    <property type="protein sequence ID" value="NBR_0001055601-mRNA-1"/>
    <property type="gene ID" value="NBR_0001055601"/>
</dbReference>